<organism evidence="1 2">
    <name type="scientific">Xenopus laevis</name>
    <name type="common">African clawed frog</name>
    <dbReference type="NCBI Taxonomy" id="8355"/>
    <lineage>
        <taxon>Eukaryota</taxon>
        <taxon>Metazoa</taxon>
        <taxon>Chordata</taxon>
        <taxon>Craniata</taxon>
        <taxon>Vertebrata</taxon>
        <taxon>Euteleostomi</taxon>
        <taxon>Amphibia</taxon>
        <taxon>Batrachia</taxon>
        <taxon>Anura</taxon>
        <taxon>Pipoidea</taxon>
        <taxon>Pipidae</taxon>
        <taxon>Xenopodinae</taxon>
        <taxon>Xenopus</taxon>
        <taxon>Xenopus</taxon>
    </lineage>
</organism>
<reference evidence="2" key="1">
    <citation type="journal article" date="2016" name="Nature">
        <title>Genome evolution in the allotetraploid frog Xenopus laevis.</title>
        <authorList>
            <person name="Session A.M."/>
            <person name="Uno Y."/>
            <person name="Kwon T."/>
            <person name="Chapman J.A."/>
            <person name="Toyoda A."/>
            <person name="Takahashi S."/>
            <person name="Fukui A."/>
            <person name="Hikosaka A."/>
            <person name="Suzuki A."/>
            <person name="Kondo M."/>
            <person name="van Heeringen S.J."/>
            <person name="Quigley I."/>
            <person name="Heinz S."/>
            <person name="Ogino H."/>
            <person name="Ochi H."/>
            <person name="Hellsten U."/>
            <person name="Lyons J.B."/>
            <person name="Simakov O."/>
            <person name="Putnam N."/>
            <person name="Stites J."/>
            <person name="Kuroki Y."/>
            <person name="Tanaka T."/>
            <person name="Michiue T."/>
            <person name="Watanabe M."/>
            <person name="Bogdanovic O."/>
            <person name="Lister R."/>
            <person name="Georgiou G."/>
            <person name="Paranjpe S.S."/>
            <person name="van Kruijsbergen I."/>
            <person name="Shu S."/>
            <person name="Carlson J."/>
            <person name="Kinoshita T."/>
            <person name="Ohta Y."/>
            <person name="Mawaribuchi S."/>
            <person name="Jenkins J."/>
            <person name="Grimwood J."/>
            <person name="Schmutz J."/>
            <person name="Mitros T."/>
            <person name="Mozaffari S.V."/>
            <person name="Suzuki Y."/>
            <person name="Haramoto Y."/>
            <person name="Yamamoto T.S."/>
            <person name="Takagi C."/>
            <person name="Heald R."/>
            <person name="Miller K."/>
            <person name="Haudenschild C."/>
            <person name="Kitzman J."/>
            <person name="Nakayama T."/>
            <person name="Izutsu Y."/>
            <person name="Robert J."/>
            <person name="Fortriede J."/>
            <person name="Burns K."/>
            <person name="Lotay V."/>
            <person name="Karimi K."/>
            <person name="Yasuoka Y."/>
            <person name="Dichmann D.S."/>
            <person name="Flajnik M.F."/>
            <person name="Houston D.W."/>
            <person name="Shendure J."/>
            <person name="DuPasquier L."/>
            <person name="Vize P.D."/>
            <person name="Zorn A.M."/>
            <person name="Ito M."/>
            <person name="Marcotte E.M."/>
            <person name="Wallingford J.B."/>
            <person name="Ito Y."/>
            <person name="Asashima M."/>
            <person name="Ueno N."/>
            <person name="Matsuda Y."/>
            <person name="Veenstra G.J."/>
            <person name="Fujiyama A."/>
            <person name="Harland R.M."/>
            <person name="Taira M."/>
            <person name="Rokhsar D.S."/>
        </authorList>
    </citation>
    <scope>NUCLEOTIDE SEQUENCE [LARGE SCALE GENOMIC DNA]</scope>
    <source>
        <strain evidence="2">J</strain>
    </source>
</reference>
<evidence type="ECO:0000313" key="2">
    <source>
        <dbReference type="Proteomes" id="UP000694892"/>
    </source>
</evidence>
<dbReference type="Proteomes" id="UP000694892">
    <property type="component" value="Chromosome 9_10L"/>
</dbReference>
<dbReference type="EMBL" id="CM004482">
    <property type="protein sequence ID" value="OCT63681.1"/>
    <property type="molecule type" value="Genomic_DNA"/>
</dbReference>
<protein>
    <submittedName>
        <fullName evidence="1">Uncharacterized protein</fullName>
    </submittedName>
</protein>
<name>A0A974BZP5_XENLA</name>
<accession>A0A974BZP5</accession>
<dbReference type="AlphaFoldDB" id="A0A974BZP5"/>
<proteinExistence type="predicted"/>
<sequence length="69" mass="7906">MKMDRSSLAGWLHFKTSTIIGGSLGHYCGVVVVKSRCESMHELLWYPGDFYSMMLWFGAQDHGEQCFNK</sequence>
<evidence type="ECO:0000313" key="1">
    <source>
        <dbReference type="EMBL" id="OCT63681.1"/>
    </source>
</evidence>
<gene>
    <name evidence="1" type="ORF">XELAEV_18044781mg</name>
</gene>